<evidence type="ECO:0000256" key="1">
    <source>
        <dbReference type="SAM" id="Phobius"/>
    </source>
</evidence>
<dbReference type="PhylomeDB" id="T1JDP4"/>
<dbReference type="PANTHER" id="PTHR11360:SF251">
    <property type="entry name" value="MAJOR FACILITATOR SUPERFAMILY (MFS) PROFILE DOMAIN-CONTAINING PROTEIN"/>
    <property type="match status" value="1"/>
</dbReference>
<organism evidence="2 3">
    <name type="scientific">Strigamia maritima</name>
    <name type="common">European centipede</name>
    <name type="synonym">Geophilus maritimus</name>
    <dbReference type="NCBI Taxonomy" id="126957"/>
    <lineage>
        <taxon>Eukaryota</taxon>
        <taxon>Metazoa</taxon>
        <taxon>Ecdysozoa</taxon>
        <taxon>Arthropoda</taxon>
        <taxon>Myriapoda</taxon>
        <taxon>Chilopoda</taxon>
        <taxon>Pleurostigmophora</taxon>
        <taxon>Geophilomorpha</taxon>
        <taxon>Linotaeniidae</taxon>
        <taxon>Strigamia</taxon>
    </lineage>
</organism>
<dbReference type="Gene3D" id="1.20.1250.20">
    <property type="entry name" value="MFS general substrate transporter like domains"/>
    <property type="match status" value="1"/>
</dbReference>
<accession>T1JDP4</accession>
<keyword evidence="3" id="KW-1185">Reference proteome</keyword>
<feature type="transmembrane region" description="Helical" evidence="1">
    <location>
        <begin position="246"/>
        <end position="268"/>
    </location>
</feature>
<evidence type="ECO:0008006" key="4">
    <source>
        <dbReference type="Google" id="ProtNLM"/>
    </source>
</evidence>
<evidence type="ECO:0000313" key="3">
    <source>
        <dbReference type="Proteomes" id="UP000014500"/>
    </source>
</evidence>
<dbReference type="eggNOG" id="KOG2504">
    <property type="taxonomic scope" value="Eukaryota"/>
</dbReference>
<evidence type="ECO:0000313" key="2">
    <source>
        <dbReference type="EnsemblMetazoa" id="SMAR011928-PA"/>
    </source>
</evidence>
<dbReference type="HOGENOM" id="CLU_020650_1_0_1"/>
<dbReference type="InterPro" id="IPR050327">
    <property type="entry name" value="Proton-linked_MCT"/>
</dbReference>
<reference evidence="3" key="1">
    <citation type="submission" date="2011-05" db="EMBL/GenBank/DDBJ databases">
        <authorList>
            <person name="Richards S.R."/>
            <person name="Qu J."/>
            <person name="Jiang H."/>
            <person name="Jhangiani S.N."/>
            <person name="Agravi P."/>
            <person name="Goodspeed R."/>
            <person name="Gross S."/>
            <person name="Mandapat C."/>
            <person name="Jackson L."/>
            <person name="Mathew T."/>
            <person name="Pu L."/>
            <person name="Thornton R."/>
            <person name="Saada N."/>
            <person name="Wilczek-Boney K.B."/>
            <person name="Lee S."/>
            <person name="Kovar C."/>
            <person name="Wu Y."/>
            <person name="Scherer S.E."/>
            <person name="Worley K.C."/>
            <person name="Muzny D.M."/>
            <person name="Gibbs R."/>
        </authorList>
    </citation>
    <scope>NUCLEOTIDE SEQUENCE</scope>
    <source>
        <strain evidence="3">Brora</strain>
    </source>
</reference>
<dbReference type="PANTHER" id="PTHR11360">
    <property type="entry name" value="MONOCARBOXYLATE TRANSPORTER"/>
    <property type="match status" value="1"/>
</dbReference>
<name>T1JDP4_STRMM</name>
<dbReference type="SUPFAM" id="SSF103473">
    <property type="entry name" value="MFS general substrate transporter"/>
    <property type="match status" value="1"/>
</dbReference>
<keyword evidence="1" id="KW-0812">Transmembrane</keyword>
<feature type="transmembrane region" description="Helical" evidence="1">
    <location>
        <begin position="310"/>
        <end position="330"/>
    </location>
</feature>
<dbReference type="OMA" id="ATCESAC"/>
<feature type="transmembrane region" description="Helical" evidence="1">
    <location>
        <begin position="112"/>
        <end position="130"/>
    </location>
</feature>
<keyword evidence="1" id="KW-0472">Membrane</keyword>
<protein>
    <recommendedName>
        <fullName evidence="4">Major facilitator superfamily (MFS) profile domain-containing protein</fullName>
    </recommendedName>
</protein>
<feature type="transmembrane region" description="Helical" evidence="1">
    <location>
        <begin position="178"/>
        <end position="199"/>
    </location>
</feature>
<dbReference type="GO" id="GO:0022857">
    <property type="term" value="F:transmembrane transporter activity"/>
    <property type="evidence" value="ECO:0007669"/>
    <property type="project" value="InterPro"/>
</dbReference>
<dbReference type="InterPro" id="IPR011701">
    <property type="entry name" value="MFS"/>
</dbReference>
<feature type="transmembrane region" description="Helical" evidence="1">
    <location>
        <begin position="80"/>
        <end position="100"/>
    </location>
</feature>
<dbReference type="Pfam" id="PF07690">
    <property type="entry name" value="MFS_1"/>
    <property type="match status" value="1"/>
</dbReference>
<dbReference type="EMBL" id="JH432107">
    <property type="status" value="NOT_ANNOTATED_CDS"/>
    <property type="molecule type" value="Genomic_DNA"/>
</dbReference>
<dbReference type="InterPro" id="IPR036259">
    <property type="entry name" value="MFS_trans_sf"/>
</dbReference>
<dbReference type="STRING" id="126957.T1JDP4"/>
<sequence>MTDKMIPLTNCININPLARHTFIGFVYGADPGRGGFVPAQKHPINGRSGCFGIMTGIGIGLVRDTSNLMVGQYFKRKREMVEIVVVGSSGLGIAITSLLIHHSIQAVGWRLGLQAFTGLVFVSFFLGVFYRSASLYHPQRRAILHLKNQKRKMKEKIKTEEKQQFFDFKTLKSRTFQIVLTSAAVGAFGISTPIVFLAYEAKQDGLSTESVLVIQVFLGIAFALGCGTFGFIIIRNSSECRIARQYLCQASTFMVAAATVAFTAVHGYHVRAHNFALAWSFIQWAQSIPMAFGAPITGYMNSSRLGNRSGYYFSSACVLISSIVLLLVDVHKRQIHKLHRSKYNPSVLNQQKCFHPSCVHNHLKGAITLPDLDGHINAVSGLHSRCYSVNDLRHPELTCISEEGIADLDDNMFDEYDQYLADCMTSCDQVEHYLMLSEYENNLNIKTREIDSIVDRNKRRRSVNRFQRLNTLGNSEDVFLSNEDNKSGMAEKMSISNSKSGPSANFNAWKLLHKTSGNIPVMDEITTTL</sequence>
<proteinExistence type="predicted"/>
<feature type="transmembrane region" description="Helical" evidence="1">
    <location>
        <begin position="211"/>
        <end position="234"/>
    </location>
</feature>
<reference evidence="2" key="2">
    <citation type="submission" date="2015-02" db="UniProtKB">
        <authorList>
            <consortium name="EnsemblMetazoa"/>
        </authorList>
    </citation>
    <scope>IDENTIFICATION</scope>
</reference>
<keyword evidence="1" id="KW-1133">Transmembrane helix</keyword>
<dbReference type="Proteomes" id="UP000014500">
    <property type="component" value="Unassembled WGS sequence"/>
</dbReference>
<dbReference type="EnsemblMetazoa" id="SMAR011928-RA">
    <property type="protein sequence ID" value="SMAR011928-PA"/>
    <property type="gene ID" value="SMAR011928"/>
</dbReference>
<dbReference type="AlphaFoldDB" id="T1JDP4"/>